<feature type="transmembrane region" description="Helical" evidence="1">
    <location>
        <begin position="217"/>
        <end position="236"/>
    </location>
</feature>
<dbReference type="OrthoDB" id="116789at2"/>
<dbReference type="RefSeq" id="WP_110256159.1">
    <property type="nucleotide sequence ID" value="NZ_QJKB01000005.1"/>
</dbReference>
<name>A0A318J649_9BURK</name>
<feature type="transmembrane region" description="Helical" evidence="1">
    <location>
        <begin position="121"/>
        <end position="142"/>
    </location>
</feature>
<feature type="transmembrane region" description="Helical" evidence="1">
    <location>
        <begin position="248"/>
        <end position="266"/>
    </location>
</feature>
<protein>
    <submittedName>
        <fullName evidence="2">Uncharacterized protein</fullName>
    </submittedName>
</protein>
<evidence type="ECO:0000256" key="1">
    <source>
        <dbReference type="SAM" id="Phobius"/>
    </source>
</evidence>
<gene>
    <name evidence="2" type="ORF">DFR42_105280</name>
</gene>
<keyword evidence="1" id="KW-0812">Transmembrane</keyword>
<comment type="caution">
    <text evidence="2">The sequence shown here is derived from an EMBL/GenBank/DDBJ whole genome shotgun (WGS) entry which is preliminary data.</text>
</comment>
<organism evidence="2 3">
    <name type="scientific">Undibacterium pigrum</name>
    <dbReference type="NCBI Taxonomy" id="401470"/>
    <lineage>
        <taxon>Bacteria</taxon>
        <taxon>Pseudomonadati</taxon>
        <taxon>Pseudomonadota</taxon>
        <taxon>Betaproteobacteria</taxon>
        <taxon>Burkholderiales</taxon>
        <taxon>Oxalobacteraceae</taxon>
        <taxon>Undibacterium</taxon>
    </lineage>
</organism>
<keyword evidence="1" id="KW-1133">Transmembrane helix</keyword>
<sequence>MNLLQKYIHAVKQELPLAQREDIGRELQANILDQLDAIQEQTGREASQDEIATVLEKHGHPSQVAARYIPVTPLVSSDLMPVYKLVMSYALGITLLLQILKSAVVYLQVGHYNTWQVVMQILAGFVEKGALVFTSITVVFYLTAKSGMLPDWASNKGWRVQDLPEQEYDWQKIRGSDIITDLSGCGFILLLIWHKFWMSAAALQQLRVDFSPAIAAYLPWMTVLLLASVAFYIWCASQPFWTRLKLQLNILQNCLYVILFFIFSQLDALMVDTGASTIFGLQHLDKGIRIGCLGYAIYLVYEIWRDAWRYKLLSQQQATRKMPA</sequence>
<feature type="transmembrane region" description="Helical" evidence="1">
    <location>
        <begin position="286"/>
        <end position="304"/>
    </location>
</feature>
<feature type="transmembrane region" description="Helical" evidence="1">
    <location>
        <begin position="178"/>
        <end position="197"/>
    </location>
</feature>
<reference evidence="2 3" key="1">
    <citation type="submission" date="2018-05" db="EMBL/GenBank/DDBJ databases">
        <title>Genomic Encyclopedia of Type Strains, Phase IV (KMG-IV): sequencing the most valuable type-strain genomes for metagenomic binning, comparative biology and taxonomic classification.</title>
        <authorList>
            <person name="Goeker M."/>
        </authorList>
    </citation>
    <scope>NUCLEOTIDE SEQUENCE [LARGE SCALE GENOMIC DNA]</scope>
    <source>
        <strain evidence="2 3">DSM 19792</strain>
    </source>
</reference>
<proteinExistence type="predicted"/>
<keyword evidence="1" id="KW-0472">Membrane</keyword>
<evidence type="ECO:0000313" key="2">
    <source>
        <dbReference type="EMBL" id="PXX42622.1"/>
    </source>
</evidence>
<evidence type="ECO:0000313" key="3">
    <source>
        <dbReference type="Proteomes" id="UP000247792"/>
    </source>
</evidence>
<dbReference type="AlphaFoldDB" id="A0A318J649"/>
<dbReference type="EMBL" id="QJKB01000005">
    <property type="protein sequence ID" value="PXX42622.1"/>
    <property type="molecule type" value="Genomic_DNA"/>
</dbReference>
<keyword evidence="3" id="KW-1185">Reference proteome</keyword>
<feature type="transmembrane region" description="Helical" evidence="1">
    <location>
        <begin position="86"/>
        <end position="109"/>
    </location>
</feature>
<accession>A0A318J649</accession>
<dbReference type="Proteomes" id="UP000247792">
    <property type="component" value="Unassembled WGS sequence"/>
</dbReference>